<dbReference type="eggNOG" id="KOG2820">
    <property type="taxonomic scope" value="Eukaryota"/>
</dbReference>
<dbReference type="InterPro" id="IPR036188">
    <property type="entry name" value="FAD/NAD-bd_sf"/>
</dbReference>
<keyword evidence="8" id="KW-1185">Reference proteome</keyword>
<comment type="similarity">
    <text evidence="2">Belongs to the MSOX/MTOX family.</text>
</comment>
<evidence type="ECO:0000256" key="2">
    <source>
        <dbReference type="ARBA" id="ARBA00010989"/>
    </source>
</evidence>
<keyword evidence="3" id="KW-0285">Flavoprotein</keyword>
<dbReference type="InterPro" id="IPR006076">
    <property type="entry name" value="FAD-dep_OxRdtase"/>
</dbReference>
<dbReference type="PANTHER" id="PTHR10961">
    <property type="entry name" value="PEROXISOMAL SARCOSINE OXIDASE"/>
    <property type="match status" value="1"/>
</dbReference>
<dbReference type="PANTHER" id="PTHR10961:SF7">
    <property type="entry name" value="FAD DEPENDENT OXIDOREDUCTASE DOMAIN-CONTAINING PROTEIN"/>
    <property type="match status" value="1"/>
</dbReference>
<dbReference type="InterPro" id="IPR045170">
    <property type="entry name" value="MTOX"/>
</dbReference>
<dbReference type="GO" id="GO:0008115">
    <property type="term" value="F:sarcosine oxidase activity"/>
    <property type="evidence" value="ECO:0007669"/>
    <property type="project" value="TreeGrafter"/>
</dbReference>
<dbReference type="RefSeq" id="XP_005849708.1">
    <property type="nucleotide sequence ID" value="XM_005849646.1"/>
</dbReference>
<gene>
    <name evidence="7" type="ORF">CHLNCDRAFT_20797</name>
</gene>
<dbReference type="Gene3D" id="3.50.50.60">
    <property type="entry name" value="FAD/NAD(P)-binding domain"/>
    <property type="match status" value="1"/>
</dbReference>
<evidence type="ECO:0000256" key="3">
    <source>
        <dbReference type="ARBA" id="ARBA00022630"/>
    </source>
</evidence>
<dbReference type="GO" id="GO:0050660">
    <property type="term" value="F:flavin adenine dinucleotide binding"/>
    <property type="evidence" value="ECO:0007669"/>
    <property type="project" value="InterPro"/>
</dbReference>
<evidence type="ECO:0000313" key="8">
    <source>
        <dbReference type="Proteomes" id="UP000008141"/>
    </source>
</evidence>
<evidence type="ECO:0000256" key="1">
    <source>
        <dbReference type="ARBA" id="ARBA00001974"/>
    </source>
</evidence>
<evidence type="ECO:0000256" key="5">
    <source>
        <dbReference type="ARBA" id="ARBA00023002"/>
    </source>
</evidence>
<keyword evidence="4" id="KW-0274">FAD</keyword>
<dbReference type="Pfam" id="PF01266">
    <property type="entry name" value="DAO"/>
    <property type="match status" value="1"/>
</dbReference>
<dbReference type="KEGG" id="cvr:CHLNCDRAFT_20797"/>
<evidence type="ECO:0000313" key="7">
    <source>
        <dbReference type="EMBL" id="EFN57606.1"/>
    </source>
</evidence>
<comment type="cofactor">
    <cofactor evidence="1">
        <name>FAD</name>
        <dbReference type="ChEBI" id="CHEBI:57692"/>
    </cofactor>
</comment>
<dbReference type="STRING" id="554065.E1Z9Z6"/>
<accession>E1Z9Z6</accession>
<dbReference type="Proteomes" id="UP000008141">
    <property type="component" value="Unassembled WGS sequence"/>
</dbReference>
<feature type="domain" description="FAD dependent oxidoreductase" evidence="6">
    <location>
        <begin position="8"/>
        <end position="379"/>
    </location>
</feature>
<protein>
    <recommendedName>
        <fullName evidence="6">FAD dependent oxidoreductase domain-containing protein</fullName>
    </recommendedName>
</protein>
<dbReference type="EMBL" id="GL433839">
    <property type="protein sequence ID" value="EFN57606.1"/>
    <property type="molecule type" value="Genomic_DNA"/>
</dbReference>
<dbReference type="FunCoup" id="E1Z9Z6">
    <property type="interactions" value="176"/>
</dbReference>
<dbReference type="SUPFAM" id="SSF51905">
    <property type="entry name" value="FAD/NAD(P)-binding domain"/>
    <property type="match status" value="1"/>
</dbReference>
<dbReference type="SUPFAM" id="SSF54373">
    <property type="entry name" value="FAD-linked reductases, C-terminal domain"/>
    <property type="match status" value="1"/>
</dbReference>
<dbReference type="OrthoDB" id="424974at2759"/>
<evidence type="ECO:0000259" key="6">
    <source>
        <dbReference type="Pfam" id="PF01266"/>
    </source>
</evidence>
<dbReference type="AlphaFoldDB" id="E1Z9Z6"/>
<reference evidence="7 8" key="1">
    <citation type="journal article" date="2010" name="Plant Cell">
        <title>The Chlorella variabilis NC64A genome reveals adaptation to photosymbiosis, coevolution with viruses, and cryptic sex.</title>
        <authorList>
            <person name="Blanc G."/>
            <person name="Duncan G."/>
            <person name="Agarkova I."/>
            <person name="Borodovsky M."/>
            <person name="Gurnon J."/>
            <person name="Kuo A."/>
            <person name="Lindquist E."/>
            <person name="Lucas S."/>
            <person name="Pangilinan J."/>
            <person name="Polle J."/>
            <person name="Salamov A."/>
            <person name="Terry A."/>
            <person name="Yamada T."/>
            <person name="Dunigan D.D."/>
            <person name="Grigoriev I.V."/>
            <person name="Claverie J.M."/>
            <person name="Van Etten J.L."/>
        </authorList>
    </citation>
    <scope>NUCLEOTIDE SEQUENCE [LARGE SCALE GENOMIC DNA]</scope>
    <source>
        <strain evidence="7 8">NC64A</strain>
    </source>
</reference>
<keyword evidence="5" id="KW-0560">Oxidoreductase</keyword>
<dbReference type="NCBIfam" id="NF008425">
    <property type="entry name" value="PRK11259.1"/>
    <property type="match status" value="1"/>
</dbReference>
<dbReference type="InParanoid" id="E1Z9Z6"/>
<organism evidence="8">
    <name type="scientific">Chlorella variabilis</name>
    <name type="common">Green alga</name>
    <dbReference type="NCBI Taxonomy" id="554065"/>
    <lineage>
        <taxon>Eukaryota</taxon>
        <taxon>Viridiplantae</taxon>
        <taxon>Chlorophyta</taxon>
        <taxon>core chlorophytes</taxon>
        <taxon>Trebouxiophyceae</taxon>
        <taxon>Chlorellales</taxon>
        <taxon>Chlorellaceae</taxon>
        <taxon>Chlorella clade</taxon>
        <taxon>Chlorella</taxon>
    </lineage>
</organism>
<sequence>MSAARVLDCVVVGAGGAMGSAALFHLAKRGVQVLGLEAQPSAPHSYGSSHGLSRIIRLSYFEHPSYVPLVREAYRLWRGLEQESGERLLTMTGCINTSPPDADCGPGTSCFQGALRSGKSSSKLLPCSQEHGLAHEVLTSSEVEQRFPGYHLPPSFQTMYEPEGGFLVPERCIQAHLHLAQRHGAELLCGAKVLGWQVGAQGLVRVQTTRGEFIARRLVLAAGGWMPQLVPQLRPILTVERQVVGWFQLVPEQRQHFTPQVFPVFLLHDETRYFYGFPADEHGFKVGLYHHLRQVTTADSVDRSVSSADEEALRQCVRRYFPEADGRLTRAAVCTFTNTPDLDFILDRHPLHGQVVLASCCSGHGFKFAPVIGSILADLAMEGATPHDISPHRLSRQRPGQAAVLDAFARGGGDAAARL</sequence>
<dbReference type="OMA" id="WPMLWAH"/>
<dbReference type="GeneID" id="17357050"/>
<proteinExistence type="inferred from homology"/>
<evidence type="ECO:0000256" key="4">
    <source>
        <dbReference type="ARBA" id="ARBA00022827"/>
    </source>
</evidence>
<name>E1Z9Z6_CHLVA</name>
<dbReference type="Gene3D" id="3.30.9.10">
    <property type="entry name" value="D-Amino Acid Oxidase, subunit A, domain 2"/>
    <property type="match status" value="1"/>
</dbReference>